<protein>
    <recommendedName>
        <fullName evidence="4 12">Phosphatidylinositol-4,5-bisphosphate 4-phosphatase</fullName>
        <ecNumber evidence="4 12">3.1.3.78</ecNumber>
    </recommendedName>
</protein>
<keyword evidence="9" id="KW-0443">Lipid metabolism</keyword>
<evidence type="ECO:0000313" key="14">
    <source>
        <dbReference type="Ensembl" id="ENSAOWP00000026660.1"/>
    </source>
</evidence>
<evidence type="ECO:0000256" key="9">
    <source>
        <dbReference type="ARBA" id="ARBA00023098"/>
    </source>
</evidence>
<keyword evidence="7 12" id="KW-0378">Hydrolase</keyword>
<keyword evidence="6 12" id="KW-0967">Endosome</keyword>
<proteinExistence type="predicted"/>
<evidence type="ECO:0000256" key="4">
    <source>
        <dbReference type="ARBA" id="ARBA00012936"/>
    </source>
</evidence>
<keyword evidence="8" id="KW-1133">Transmembrane helix</keyword>
<feature type="compositionally biased region" description="Basic and acidic residues" evidence="13">
    <location>
        <begin position="1"/>
        <end position="10"/>
    </location>
</feature>
<name>A0A8B9QH18_APTOW</name>
<feature type="region of interest" description="Disordered" evidence="13">
    <location>
        <begin position="1"/>
        <end position="33"/>
    </location>
</feature>
<keyword evidence="15" id="KW-1185">Reference proteome</keyword>
<evidence type="ECO:0000256" key="2">
    <source>
        <dbReference type="ARBA" id="ARBA00004107"/>
    </source>
</evidence>
<dbReference type="EC" id="3.1.3.78" evidence="4 12"/>
<keyword evidence="10" id="KW-0472">Membrane</keyword>
<evidence type="ECO:0000256" key="6">
    <source>
        <dbReference type="ARBA" id="ARBA00022753"/>
    </source>
</evidence>
<evidence type="ECO:0000256" key="11">
    <source>
        <dbReference type="ARBA" id="ARBA00023228"/>
    </source>
</evidence>
<dbReference type="GO" id="GO:0031902">
    <property type="term" value="C:late endosome membrane"/>
    <property type="evidence" value="ECO:0007669"/>
    <property type="project" value="UniProtKB-SubCell"/>
</dbReference>
<dbReference type="GO" id="GO:0005765">
    <property type="term" value="C:lysosomal membrane"/>
    <property type="evidence" value="ECO:0007669"/>
    <property type="project" value="UniProtKB-SubCell"/>
</dbReference>
<dbReference type="PANTHER" id="PTHR21014:SF5">
    <property type="entry name" value="TYPE 2 PHOSPHATIDYLINOSITOL 4,5-BISPHOSPHATE 4-PHOSPHATASE"/>
    <property type="match status" value="1"/>
</dbReference>
<accession>A0A8B9QH18</accession>
<evidence type="ECO:0000313" key="15">
    <source>
        <dbReference type="Proteomes" id="UP000694424"/>
    </source>
</evidence>
<dbReference type="InterPro" id="IPR019178">
    <property type="entry name" value="PtdIns-P2-Ptase"/>
</dbReference>
<evidence type="ECO:0000256" key="5">
    <source>
        <dbReference type="ARBA" id="ARBA00022692"/>
    </source>
</evidence>
<comment type="catalytic activity">
    <reaction evidence="1 12">
        <text>a 1,2-diacyl-sn-glycero-3-phospho-(1D-myo-inositol-4,5-bisphosphate) + H2O = a 1,2-diacyl-sn-glycero-3-phospho-(1D-myo-inositol-5-phosphate) + phosphate</text>
        <dbReference type="Rhea" id="RHEA:25674"/>
        <dbReference type="ChEBI" id="CHEBI:15377"/>
        <dbReference type="ChEBI" id="CHEBI:43474"/>
        <dbReference type="ChEBI" id="CHEBI:57795"/>
        <dbReference type="ChEBI" id="CHEBI:58456"/>
        <dbReference type="EC" id="3.1.3.78"/>
    </reaction>
</comment>
<keyword evidence="5" id="KW-0812">Transmembrane</keyword>
<dbReference type="GO" id="GO:0005886">
    <property type="term" value="C:plasma membrane"/>
    <property type="evidence" value="ECO:0007669"/>
    <property type="project" value="TreeGrafter"/>
</dbReference>
<keyword evidence="11 12" id="KW-0458">Lysosome</keyword>
<comment type="function">
    <text evidence="12">Catalyzes the hydrolysis of phosphatidylinositol-4,5-bisphosphate (PtdIns-4,5-P2) to phosphatidylinositol-4-phosphate (PtdIns-4-P).</text>
</comment>
<dbReference type="GO" id="GO:0030670">
    <property type="term" value="C:phagocytic vesicle membrane"/>
    <property type="evidence" value="ECO:0007669"/>
    <property type="project" value="TreeGrafter"/>
</dbReference>
<sequence>MAAEGVDERSPLLSAPSSGNVTPTAPPYLPDSSPRAELPPPYTAIASPDASGVPVINCRVCQSLINLDGKLHQHVVKCTVCNEATFFCWKRTATETLLCIHYNWNDMHLHWSWINCWYTRFCQAISCNICFLGYCLSLRFNLPHSSLLLGSHKSQLSRAQFCIEKLVDYSR</sequence>
<evidence type="ECO:0000256" key="13">
    <source>
        <dbReference type="SAM" id="MobiDB-lite"/>
    </source>
</evidence>
<reference evidence="14" key="2">
    <citation type="submission" date="2025-09" db="UniProtKB">
        <authorList>
            <consortium name="Ensembl"/>
        </authorList>
    </citation>
    <scope>IDENTIFICATION</scope>
</reference>
<dbReference type="Pfam" id="PF09788">
    <property type="entry name" value="Tmemb_55A"/>
    <property type="match status" value="1"/>
</dbReference>
<dbReference type="GO" id="GO:0046856">
    <property type="term" value="P:phosphatidylinositol dephosphorylation"/>
    <property type="evidence" value="ECO:0007669"/>
    <property type="project" value="InterPro"/>
</dbReference>
<dbReference type="AlphaFoldDB" id="A0A8B9QH18"/>
<comment type="subcellular location">
    <subcellularLocation>
        <location evidence="2 12">Late endosome membrane</location>
        <topology evidence="2 12">Multi-pass membrane protein</topology>
    </subcellularLocation>
    <subcellularLocation>
        <location evidence="3 12">Lysosome membrane</location>
        <topology evidence="3 12">Multi-pass membrane protein</topology>
    </subcellularLocation>
</comment>
<dbReference type="Proteomes" id="UP000694424">
    <property type="component" value="Unplaced"/>
</dbReference>
<dbReference type="Ensembl" id="ENSAOWT00000030202.1">
    <property type="protein sequence ID" value="ENSAOWP00000026660.1"/>
    <property type="gene ID" value="ENSAOWG00000017973.1"/>
</dbReference>
<evidence type="ECO:0000256" key="12">
    <source>
        <dbReference type="RuleBase" id="RU365008"/>
    </source>
</evidence>
<evidence type="ECO:0000256" key="10">
    <source>
        <dbReference type="ARBA" id="ARBA00023136"/>
    </source>
</evidence>
<dbReference type="PANTHER" id="PTHR21014">
    <property type="entry name" value="PHOSPHATIDYLINOSITOL-4,5-BISPHOSPHATE 4-PHOSPHATASE"/>
    <property type="match status" value="1"/>
</dbReference>
<dbReference type="GO" id="GO:0034597">
    <property type="term" value="F:phosphatidylinositol-4,5-bisphosphate 4-phosphatase activity"/>
    <property type="evidence" value="ECO:0007669"/>
    <property type="project" value="UniProtKB-EC"/>
</dbReference>
<evidence type="ECO:0000256" key="8">
    <source>
        <dbReference type="ARBA" id="ARBA00022989"/>
    </source>
</evidence>
<evidence type="ECO:0000256" key="1">
    <source>
        <dbReference type="ARBA" id="ARBA00001261"/>
    </source>
</evidence>
<evidence type="ECO:0000256" key="7">
    <source>
        <dbReference type="ARBA" id="ARBA00022801"/>
    </source>
</evidence>
<organism evidence="14 15">
    <name type="scientific">Apteryx owenii</name>
    <name type="common">Little spotted kiwi</name>
    <dbReference type="NCBI Taxonomy" id="8824"/>
    <lineage>
        <taxon>Eukaryota</taxon>
        <taxon>Metazoa</taxon>
        <taxon>Chordata</taxon>
        <taxon>Craniata</taxon>
        <taxon>Vertebrata</taxon>
        <taxon>Euteleostomi</taxon>
        <taxon>Archelosauria</taxon>
        <taxon>Archosauria</taxon>
        <taxon>Dinosauria</taxon>
        <taxon>Saurischia</taxon>
        <taxon>Theropoda</taxon>
        <taxon>Coelurosauria</taxon>
        <taxon>Aves</taxon>
        <taxon>Palaeognathae</taxon>
        <taxon>Apterygiformes</taxon>
        <taxon>Apterygidae</taxon>
        <taxon>Apteryx</taxon>
    </lineage>
</organism>
<evidence type="ECO:0000256" key="3">
    <source>
        <dbReference type="ARBA" id="ARBA00004155"/>
    </source>
</evidence>
<reference evidence="14" key="1">
    <citation type="submission" date="2025-08" db="UniProtKB">
        <authorList>
            <consortium name="Ensembl"/>
        </authorList>
    </citation>
    <scope>IDENTIFICATION</scope>
</reference>